<comment type="caution">
    <text evidence="3">The sequence shown here is derived from an EMBL/GenBank/DDBJ whole genome shotgun (WGS) entry which is preliminary data.</text>
</comment>
<dbReference type="EMBL" id="QJJQ01000020">
    <property type="protein sequence ID" value="PXW81651.1"/>
    <property type="molecule type" value="Genomic_DNA"/>
</dbReference>
<dbReference type="SMART" id="SM00909">
    <property type="entry name" value="Germane"/>
    <property type="match status" value="2"/>
</dbReference>
<sequence length="373" mass="41879">MLDKRLLLFLLTIVFSLILGGCLKGEQTLEEIDVPEEVTVVDDDESSQENENNLEDENNSENENEPGEGNEEEEEAEVAESDETVPRELYLIDASGMVVPQTLELPKTKSAAMQALEYLVKDGPVTELLPNGFQAILPTGTEIIGLNLQEDGTLIVDVSEEFKNYEADEELKILQAMTHTLTQFDSVERIKLWINGEEQTEMPVNGTQISKGFSKKHGINIYAKDRPSLKHSKVVTMFYPKQHNENFYFVPVTQYINDTDTDIFTSIVEALMEGPAHDVQALHVFNDHTTLVNKPFLQNGVLQLVFSDDILKDEDKAIIADDVMETLVRSLTEQEAVDAIEVKVEDIGTIMNESGTTYDKPVQKSDFVKSEKM</sequence>
<feature type="region of interest" description="Disordered" evidence="1">
    <location>
        <begin position="37"/>
        <end position="83"/>
    </location>
</feature>
<dbReference type="InterPro" id="IPR019606">
    <property type="entry name" value="GerMN"/>
</dbReference>
<evidence type="ECO:0000256" key="1">
    <source>
        <dbReference type="SAM" id="MobiDB-lite"/>
    </source>
</evidence>
<reference evidence="3 4" key="1">
    <citation type="submission" date="2018-05" db="EMBL/GenBank/DDBJ databases">
        <title>Genomic Encyclopedia of Type Strains, Phase IV (KMG-IV): sequencing the most valuable type-strain genomes for metagenomic binning, comparative biology and taxonomic classification.</title>
        <authorList>
            <person name="Goeker M."/>
        </authorList>
    </citation>
    <scope>NUCLEOTIDE SEQUENCE [LARGE SCALE GENOMIC DNA]</scope>
    <source>
        <strain evidence="3 4">DSM 28556</strain>
    </source>
</reference>
<evidence type="ECO:0000313" key="4">
    <source>
        <dbReference type="Proteomes" id="UP000247978"/>
    </source>
</evidence>
<dbReference type="PROSITE" id="PS51257">
    <property type="entry name" value="PROKAR_LIPOPROTEIN"/>
    <property type="match status" value="1"/>
</dbReference>
<feature type="domain" description="GerMN" evidence="2">
    <location>
        <begin position="264"/>
        <end position="351"/>
    </location>
</feature>
<evidence type="ECO:0000313" key="3">
    <source>
        <dbReference type="EMBL" id="PXW81651.1"/>
    </source>
</evidence>
<dbReference type="OrthoDB" id="1715058at2"/>
<gene>
    <name evidence="3" type="ORF">DFR56_12026</name>
</gene>
<keyword evidence="4" id="KW-1185">Reference proteome</keyword>
<dbReference type="AlphaFoldDB" id="A0A2V3VL71"/>
<organism evidence="3 4">
    <name type="scientific">Pseudogracilibacillus auburnensis</name>
    <dbReference type="NCBI Taxonomy" id="1494959"/>
    <lineage>
        <taxon>Bacteria</taxon>
        <taxon>Bacillati</taxon>
        <taxon>Bacillota</taxon>
        <taxon>Bacilli</taxon>
        <taxon>Bacillales</taxon>
        <taxon>Bacillaceae</taxon>
        <taxon>Pseudogracilibacillus</taxon>
    </lineage>
</organism>
<accession>A0A2V3VL71</accession>
<proteinExistence type="predicted"/>
<dbReference type="Proteomes" id="UP000247978">
    <property type="component" value="Unassembled WGS sequence"/>
</dbReference>
<dbReference type="RefSeq" id="WP_110397217.1">
    <property type="nucleotide sequence ID" value="NZ_JADIJL010000006.1"/>
</dbReference>
<feature type="domain" description="GerMN" evidence="2">
    <location>
        <begin position="112"/>
        <end position="203"/>
    </location>
</feature>
<protein>
    <submittedName>
        <fullName evidence="3">Germination protein M</fullName>
    </submittedName>
</protein>
<name>A0A2V3VL71_9BACI</name>
<dbReference type="Pfam" id="PF10646">
    <property type="entry name" value="Germane"/>
    <property type="match status" value="2"/>
</dbReference>
<evidence type="ECO:0000259" key="2">
    <source>
        <dbReference type="SMART" id="SM00909"/>
    </source>
</evidence>